<keyword evidence="3" id="KW-1185">Reference proteome</keyword>
<comment type="caution">
    <text evidence="2">The sequence shown here is derived from an EMBL/GenBank/DDBJ whole genome shotgun (WGS) entry which is preliminary data.</text>
</comment>
<name>A0A3L8Q4J8_CHLGU</name>
<reference evidence="2 3" key="1">
    <citation type="journal article" date="2018" name="Proc. R. Soc. B">
        <title>A non-coding region near Follistatin controls head colour polymorphism in the Gouldian finch.</title>
        <authorList>
            <person name="Toomey M.B."/>
            <person name="Marques C.I."/>
            <person name="Andrade P."/>
            <person name="Araujo P.M."/>
            <person name="Sabatino S."/>
            <person name="Gazda M.A."/>
            <person name="Afonso S."/>
            <person name="Lopes R.J."/>
            <person name="Corbo J.C."/>
            <person name="Carneiro M."/>
        </authorList>
    </citation>
    <scope>NUCLEOTIDE SEQUENCE [LARGE SCALE GENOMIC DNA]</scope>
    <source>
        <strain evidence="2">Red01</strain>
        <tissue evidence="2">Muscle</tissue>
    </source>
</reference>
<sequence length="98" mass="10888">MSWECGGESQEGNGSNRESIRVFQGGRSSGNVEVIPGRERIQRGINPSPPVWEISWECGENGSNGDLIQVLQHERSPGNVEVIPGKGMDPRWEWIPLF</sequence>
<dbReference type="AlphaFoldDB" id="A0A3L8Q4J8"/>
<evidence type="ECO:0000256" key="1">
    <source>
        <dbReference type="SAM" id="MobiDB-lite"/>
    </source>
</evidence>
<proteinExistence type="predicted"/>
<evidence type="ECO:0000313" key="2">
    <source>
        <dbReference type="EMBL" id="RLV61992.1"/>
    </source>
</evidence>
<evidence type="ECO:0000313" key="3">
    <source>
        <dbReference type="Proteomes" id="UP000276834"/>
    </source>
</evidence>
<gene>
    <name evidence="2" type="ORF">DV515_00019797</name>
</gene>
<feature type="region of interest" description="Disordered" evidence="1">
    <location>
        <begin position="1"/>
        <end position="33"/>
    </location>
</feature>
<dbReference type="EMBL" id="QUSF01012739">
    <property type="protein sequence ID" value="RLV61992.1"/>
    <property type="molecule type" value="Genomic_DNA"/>
</dbReference>
<organism evidence="2 3">
    <name type="scientific">Chloebia gouldiae</name>
    <name type="common">Gouldian finch</name>
    <name type="synonym">Erythrura gouldiae</name>
    <dbReference type="NCBI Taxonomy" id="44316"/>
    <lineage>
        <taxon>Eukaryota</taxon>
        <taxon>Metazoa</taxon>
        <taxon>Chordata</taxon>
        <taxon>Craniata</taxon>
        <taxon>Vertebrata</taxon>
        <taxon>Euteleostomi</taxon>
        <taxon>Archelosauria</taxon>
        <taxon>Archosauria</taxon>
        <taxon>Dinosauria</taxon>
        <taxon>Saurischia</taxon>
        <taxon>Theropoda</taxon>
        <taxon>Coelurosauria</taxon>
        <taxon>Aves</taxon>
        <taxon>Neognathae</taxon>
        <taxon>Neoaves</taxon>
        <taxon>Telluraves</taxon>
        <taxon>Australaves</taxon>
        <taxon>Passeriformes</taxon>
        <taxon>Passeroidea</taxon>
        <taxon>Passeridae</taxon>
        <taxon>Chloebia</taxon>
    </lineage>
</organism>
<accession>A0A3L8Q4J8</accession>
<dbReference type="Proteomes" id="UP000276834">
    <property type="component" value="Unassembled WGS sequence"/>
</dbReference>
<protein>
    <submittedName>
        <fullName evidence="2">Uncharacterized protein</fullName>
    </submittedName>
</protein>